<gene>
    <name evidence="1" type="ORF">A4S15_05770</name>
</gene>
<dbReference type="AlphaFoldDB" id="A0A1W9I0I4"/>
<evidence type="ECO:0000313" key="2">
    <source>
        <dbReference type="Proteomes" id="UP000192872"/>
    </source>
</evidence>
<sequence>MRLNERVLSRYFLIIVGGIFLCPGKVKAEEKLVYDYKEIGAYLSRCWVPPRETLPGVRIEVTFSFALRSDGSVIG</sequence>
<organism evidence="1 2">
    <name type="scientific">Candidatus Raskinella chloraquaticus</name>
    <dbReference type="NCBI Taxonomy" id="1951219"/>
    <lineage>
        <taxon>Bacteria</taxon>
        <taxon>Pseudomonadati</taxon>
        <taxon>Pseudomonadota</taxon>
        <taxon>Alphaproteobacteria</taxon>
        <taxon>Hyphomicrobiales</taxon>
        <taxon>Phreatobacteraceae</taxon>
        <taxon>Candidatus Raskinella</taxon>
    </lineage>
</organism>
<comment type="caution">
    <text evidence="1">The sequence shown here is derived from an EMBL/GenBank/DDBJ whole genome shotgun (WGS) entry which is preliminary data.</text>
</comment>
<evidence type="ECO:0008006" key="3">
    <source>
        <dbReference type="Google" id="ProtNLM"/>
    </source>
</evidence>
<accession>A0A1W9I0I4</accession>
<reference evidence="1 2" key="1">
    <citation type="journal article" date="2017" name="Water Res.">
        <title>Comammox in drinking water systems.</title>
        <authorList>
            <person name="Wang Y."/>
            <person name="Ma L."/>
            <person name="Mao Y."/>
            <person name="Jiang X."/>
            <person name="Xia Y."/>
            <person name="Yu K."/>
            <person name="Li B."/>
            <person name="Zhang T."/>
        </authorList>
    </citation>
    <scope>NUCLEOTIDE SEQUENCE [LARGE SCALE GENOMIC DNA]</scope>
    <source>
        <strain evidence="1">SG_bin8</strain>
    </source>
</reference>
<dbReference type="STRING" id="1827387.A4S15_05770"/>
<proteinExistence type="predicted"/>
<name>A0A1W9I0I4_9HYPH</name>
<protein>
    <recommendedName>
        <fullName evidence="3">TonB C-terminal domain-containing protein</fullName>
    </recommendedName>
</protein>
<evidence type="ECO:0000313" key="1">
    <source>
        <dbReference type="EMBL" id="OQW53266.1"/>
    </source>
</evidence>
<dbReference type="EMBL" id="LWDL01000010">
    <property type="protein sequence ID" value="OQW53266.1"/>
    <property type="molecule type" value="Genomic_DNA"/>
</dbReference>
<dbReference type="Proteomes" id="UP000192872">
    <property type="component" value="Unassembled WGS sequence"/>
</dbReference>